<name>S9W621_9TRYP</name>
<evidence type="ECO:0000313" key="8">
    <source>
        <dbReference type="Proteomes" id="UP000015354"/>
    </source>
</evidence>
<evidence type="ECO:0000256" key="4">
    <source>
        <dbReference type="ARBA" id="ARBA00023069"/>
    </source>
</evidence>
<dbReference type="AlphaFoldDB" id="S9W621"/>
<dbReference type="GO" id="GO:0005737">
    <property type="term" value="C:cytoplasm"/>
    <property type="evidence" value="ECO:0007669"/>
    <property type="project" value="UniProtKB-SubCell"/>
</dbReference>
<proteinExistence type="predicted"/>
<evidence type="ECO:0000313" key="7">
    <source>
        <dbReference type="EMBL" id="EPY34656.1"/>
    </source>
</evidence>
<protein>
    <recommendedName>
        <fullName evidence="6">BART domain-containing protein</fullName>
    </recommendedName>
</protein>
<feature type="domain" description="BART" evidence="6">
    <location>
        <begin position="32"/>
        <end position="119"/>
    </location>
</feature>
<dbReference type="Proteomes" id="UP000015354">
    <property type="component" value="Unassembled WGS sequence"/>
</dbReference>
<evidence type="ECO:0000256" key="5">
    <source>
        <dbReference type="ARBA" id="ARBA00023273"/>
    </source>
</evidence>
<organism evidence="7 8">
    <name type="scientific">Strigomonas culicis</name>
    <dbReference type="NCBI Taxonomy" id="28005"/>
    <lineage>
        <taxon>Eukaryota</taxon>
        <taxon>Discoba</taxon>
        <taxon>Euglenozoa</taxon>
        <taxon>Kinetoplastea</taxon>
        <taxon>Metakinetoplastina</taxon>
        <taxon>Trypanosomatida</taxon>
        <taxon>Trypanosomatidae</taxon>
        <taxon>Strigomonadinae</taxon>
        <taxon>Strigomonas</taxon>
    </lineage>
</organism>
<evidence type="ECO:0000256" key="3">
    <source>
        <dbReference type="ARBA" id="ARBA00022490"/>
    </source>
</evidence>
<reference evidence="7 8" key="1">
    <citation type="journal article" date="2013" name="PLoS ONE">
        <title>Predicting the Proteins of Angomonas deanei, Strigomonas culicis and Their Respective Endosymbionts Reveals New Aspects of the Trypanosomatidae Family.</title>
        <authorList>
            <person name="Motta M.C."/>
            <person name="Martins A.C."/>
            <person name="de Souza S.S."/>
            <person name="Catta-Preta C.M."/>
            <person name="Silva R."/>
            <person name="Klein C.C."/>
            <person name="de Almeida L.G."/>
            <person name="de Lima Cunha O."/>
            <person name="Ciapina L.P."/>
            <person name="Brocchi M."/>
            <person name="Colabardini A.C."/>
            <person name="de Araujo Lima B."/>
            <person name="Machado C.R."/>
            <person name="de Almeida Soares C.M."/>
            <person name="Probst C.M."/>
            <person name="de Menezes C.B."/>
            <person name="Thompson C.E."/>
            <person name="Bartholomeu D.C."/>
            <person name="Gradia D.F."/>
            <person name="Pavoni D.P."/>
            <person name="Grisard E.C."/>
            <person name="Fantinatti-Garboggini F."/>
            <person name="Marchini F.K."/>
            <person name="Rodrigues-Luiz G.F."/>
            <person name="Wagner G."/>
            <person name="Goldman G.H."/>
            <person name="Fietto J.L."/>
            <person name="Elias M.C."/>
            <person name="Goldman M.H."/>
            <person name="Sagot M.F."/>
            <person name="Pereira M."/>
            <person name="Stoco P.H."/>
            <person name="de Mendonca-Neto R.P."/>
            <person name="Teixeira S.M."/>
            <person name="Maciel T.E."/>
            <person name="de Oliveira Mendes T.A."/>
            <person name="Urmenyi T.P."/>
            <person name="de Souza W."/>
            <person name="Schenkman S."/>
            <person name="de Vasconcelos A.T."/>
        </authorList>
    </citation>
    <scope>NUCLEOTIDE SEQUENCE [LARGE SCALE GENOMIC DNA]</scope>
</reference>
<sequence>MEKEQAYLQAMVTIVEETWQRDATDKGEEKPGYSFNTDTREGLEAFSLYKRYAEMIEEMLMGFMERETAGQQQPVSLEDLAAAVMEEWATPEGAVRYLCTAYIAAALDFNDFCELAMDYTDLVGTGTFNS</sequence>
<comment type="subcellular location">
    <subcellularLocation>
        <location evidence="1">Cell projection</location>
        <location evidence="1">Cilium</location>
    </subcellularLocation>
    <subcellularLocation>
        <location evidence="2">Cytoplasm</location>
    </subcellularLocation>
</comment>
<comment type="caution">
    <text evidence="7">The sequence shown here is derived from an EMBL/GenBank/DDBJ whole genome shotgun (WGS) entry which is preliminary data.</text>
</comment>
<gene>
    <name evidence="7" type="ORF">STCU_01446</name>
</gene>
<accession>S9W621</accession>
<dbReference type="EMBL" id="ATMH01001446">
    <property type="protein sequence ID" value="EPY34656.1"/>
    <property type="molecule type" value="Genomic_DNA"/>
</dbReference>
<dbReference type="InterPro" id="IPR023379">
    <property type="entry name" value="BART_dom"/>
</dbReference>
<evidence type="ECO:0000259" key="6">
    <source>
        <dbReference type="Pfam" id="PF11527"/>
    </source>
</evidence>
<dbReference type="InterPro" id="IPR042541">
    <property type="entry name" value="BART_sf"/>
</dbReference>
<keyword evidence="4" id="KW-0969">Cilium</keyword>
<evidence type="ECO:0000256" key="2">
    <source>
        <dbReference type="ARBA" id="ARBA00004496"/>
    </source>
</evidence>
<dbReference type="OrthoDB" id="240947at2759"/>
<dbReference type="GO" id="GO:0005929">
    <property type="term" value="C:cilium"/>
    <property type="evidence" value="ECO:0007669"/>
    <property type="project" value="UniProtKB-SubCell"/>
</dbReference>
<keyword evidence="5" id="KW-0966">Cell projection</keyword>
<evidence type="ECO:0000256" key="1">
    <source>
        <dbReference type="ARBA" id="ARBA00004138"/>
    </source>
</evidence>
<keyword evidence="3" id="KW-0963">Cytoplasm</keyword>
<dbReference type="Pfam" id="PF11527">
    <property type="entry name" value="ARL2_Bind_BART"/>
    <property type="match status" value="1"/>
</dbReference>
<keyword evidence="8" id="KW-1185">Reference proteome</keyword>
<dbReference type="Gene3D" id="1.20.1520.10">
    <property type="entry name" value="ADP-ribosylation factor-like 2-binding protein, domain"/>
    <property type="match status" value="1"/>
</dbReference>